<reference evidence="2" key="1">
    <citation type="submission" date="2015-04" db="UniProtKB">
        <authorList>
            <consortium name="EnsemblPlants"/>
        </authorList>
    </citation>
    <scope>IDENTIFICATION</scope>
</reference>
<dbReference type="Gramene" id="OPUNC01G33170.1">
    <property type="protein sequence ID" value="OPUNC01G33170.1"/>
    <property type="gene ID" value="OPUNC01G33170"/>
</dbReference>
<dbReference type="Proteomes" id="UP000026962">
    <property type="component" value="Chromosome 1"/>
</dbReference>
<keyword evidence="3" id="KW-1185">Reference proteome</keyword>
<proteinExistence type="predicted"/>
<evidence type="ECO:0000256" key="1">
    <source>
        <dbReference type="SAM" id="MobiDB-lite"/>
    </source>
</evidence>
<evidence type="ECO:0000313" key="2">
    <source>
        <dbReference type="EnsemblPlants" id="OPUNC01G33170.1"/>
    </source>
</evidence>
<dbReference type="HOGENOM" id="CLU_1113767_0_0_1"/>
<evidence type="ECO:0000313" key="3">
    <source>
        <dbReference type="Proteomes" id="UP000026962"/>
    </source>
</evidence>
<accession>A0A0E0JPW3</accession>
<sequence length="250" mass="26708">SKQTPHVLWATVEKDLDGVVERFSQLPLLLFLHLLEPEDGVDALPHDAEVPCEALHGVRLGVLLVQPIHLLLLRVLEVGSPGARLAHLLQQLARLPHPVAPRVHVRLGLPVVALHGAEDLVLLVHGPDGRQLRGDRLGRGGDRTANRGVGAVEVVLGDAGGPGRAPFVPALPVSGRGGEATEEGGDPRRDGGGGGRRRGGEAAVEEGFAEGEHFASSVLLTGLLRWRGLKSQWREPTHVPLHERVEHSKP</sequence>
<protein>
    <submittedName>
        <fullName evidence="2">Uncharacterized protein</fullName>
    </submittedName>
</protein>
<reference evidence="2" key="2">
    <citation type="submission" date="2018-05" db="EMBL/GenBank/DDBJ databases">
        <title>OpunRS2 (Oryza punctata Reference Sequence Version 2).</title>
        <authorList>
            <person name="Zhang J."/>
            <person name="Kudrna D."/>
            <person name="Lee S."/>
            <person name="Talag J."/>
            <person name="Welchert J."/>
            <person name="Wing R.A."/>
        </authorList>
    </citation>
    <scope>NUCLEOTIDE SEQUENCE [LARGE SCALE GENOMIC DNA]</scope>
</reference>
<feature type="region of interest" description="Disordered" evidence="1">
    <location>
        <begin position="166"/>
        <end position="205"/>
    </location>
</feature>
<organism evidence="2">
    <name type="scientific">Oryza punctata</name>
    <name type="common">Red rice</name>
    <dbReference type="NCBI Taxonomy" id="4537"/>
    <lineage>
        <taxon>Eukaryota</taxon>
        <taxon>Viridiplantae</taxon>
        <taxon>Streptophyta</taxon>
        <taxon>Embryophyta</taxon>
        <taxon>Tracheophyta</taxon>
        <taxon>Spermatophyta</taxon>
        <taxon>Magnoliopsida</taxon>
        <taxon>Liliopsida</taxon>
        <taxon>Poales</taxon>
        <taxon>Poaceae</taxon>
        <taxon>BOP clade</taxon>
        <taxon>Oryzoideae</taxon>
        <taxon>Oryzeae</taxon>
        <taxon>Oryzinae</taxon>
        <taxon>Oryza</taxon>
    </lineage>
</organism>
<name>A0A0E0JPW3_ORYPU</name>
<dbReference type="AlphaFoldDB" id="A0A0E0JPW3"/>
<dbReference type="EnsemblPlants" id="OPUNC01G33170.1">
    <property type="protein sequence ID" value="OPUNC01G33170.1"/>
    <property type="gene ID" value="OPUNC01G33170"/>
</dbReference>